<reference evidence="1" key="1">
    <citation type="journal article" date="2014" name="Gene">
        <title>Genome-guided analysis of transformation efficiency and carbon dioxide assimilation by Moorella thermoacetica Y72.</title>
        <authorList>
            <person name="Tsukahara K."/>
            <person name="Kita A."/>
            <person name="Nakashimada Y."/>
            <person name="Hoshino T."/>
            <person name="Murakami K."/>
        </authorList>
    </citation>
    <scope>NUCLEOTIDE SEQUENCE [LARGE SCALE GENOMIC DNA]</scope>
    <source>
        <strain evidence="1">Y72</strain>
    </source>
</reference>
<dbReference type="CDD" id="cd01983">
    <property type="entry name" value="SIMIBI"/>
    <property type="match status" value="1"/>
</dbReference>
<dbReference type="SUPFAM" id="SSF52540">
    <property type="entry name" value="P-loop containing nucleoside triphosphate hydrolases"/>
    <property type="match status" value="2"/>
</dbReference>
<accession>A0A0S6U9Q5</accession>
<dbReference type="Proteomes" id="UP000063718">
    <property type="component" value="Unassembled WGS sequence"/>
</dbReference>
<name>A0A0S6U9Q5_NEOTH</name>
<dbReference type="EMBL" id="DF238840">
    <property type="protein sequence ID" value="GAF24909.1"/>
    <property type="molecule type" value="Genomic_DNA"/>
</dbReference>
<dbReference type="AlphaFoldDB" id="A0A0S6U9Q5"/>
<organism evidence="1">
    <name type="scientific">Moorella thermoacetica Y72</name>
    <dbReference type="NCBI Taxonomy" id="1325331"/>
    <lineage>
        <taxon>Bacteria</taxon>
        <taxon>Bacillati</taxon>
        <taxon>Bacillota</taxon>
        <taxon>Clostridia</taxon>
        <taxon>Neomoorellales</taxon>
        <taxon>Neomoorellaceae</taxon>
        <taxon>Neomoorella</taxon>
    </lineage>
</organism>
<proteinExistence type="predicted"/>
<dbReference type="InterPro" id="IPR027417">
    <property type="entry name" value="P-loop_NTPase"/>
</dbReference>
<keyword evidence="1" id="KW-0830">Ubiquinone</keyword>
<gene>
    <name evidence="1" type="ORF">MTY_0237</name>
</gene>
<protein>
    <submittedName>
        <fullName evidence="1">Predicted NADH:ubiquinone oxidoreductase, subunit RnfD</fullName>
    </submittedName>
</protein>
<sequence length="389" mass="43588">MQVHQAGTGGTAMPRGKLKKVFPGGNTYMGFYSFYDFIIEPDATRIFVVKGGPGVGKSTFMRKIGEAMLERGFDVEFHCCSSDNDSLDGVVIPKIRVAIIDGTAPHIVDPKNPGAVDEIIHLGDYWDEDKMRASKEQVLQDNQRISRLYRIAYSALKEAKVIRDEWESYVAESMLWPRVYQAKAELLEAIFAGVRSRYNQPARERHLFATALTPRGLVTGNLETLLQDVRRLYTVAGDPGSGVPGILATVARVANEKGLYTEVYHCPFDPNNIDMVIIPEIQVAVMNWQPPHAIDLQDIPGLQVAMALDLNKFIDREHLKLYGNEIASAIVRYQAALDRAIAHIREAKITHDHMESYYIPAMDFEAINIKREEILQRILGYAAEVLGQA</sequence>
<evidence type="ECO:0000313" key="1">
    <source>
        <dbReference type="EMBL" id="GAF24909.1"/>
    </source>
</evidence>